<dbReference type="SUPFAM" id="SSF53067">
    <property type="entry name" value="Actin-like ATPase domain"/>
    <property type="match status" value="2"/>
</dbReference>
<dbReference type="PRINTS" id="PR00301">
    <property type="entry name" value="HEATSHOCK70"/>
</dbReference>
<dbReference type="InterPro" id="IPR013126">
    <property type="entry name" value="Hsp_70_fam"/>
</dbReference>
<dbReference type="InterPro" id="IPR043129">
    <property type="entry name" value="ATPase_NBD"/>
</dbReference>
<dbReference type="PROSITE" id="PS00297">
    <property type="entry name" value="HSP70_1"/>
    <property type="match status" value="1"/>
</dbReference>
<accession>A0A1G7YB71</accession>
<organism evidence="5 6">
    <name type="scientific">Prevotella communis</name>
    <dbReference type="NCBI Taxonomy" id="2913614"/>
    <lineage>
        <taxon>Bacteria</taxon>
        <taxon>Pseudomonadati</taxon>
        <taxon>Bacteroidota</taxon>
        <taxon>Bacteroidia</taxon>
        <taxon>Bacteroidales</taxon>
        <taxon>Prevotellaceae</taxon>
        <taxon>Prevotella</taxon>
    </lineage>
</organism>
<evidence type="ECO:0000256" key="4">
    <source>
        <dbReference type="SAM" id="Coils"/>
    </source>
</evidence>
<feature type="coiled-coil region" evidence="4">
    <location>
        <begin position="672"/>
        <end position="718"/>
    </location>
</feature>
<evidence type="ECO:0000256" key="1">
    <source>
        <dbReference type="ARBA" id="ARBA00007381"/>
    </source>
</evidence>
<dbReference type="CDD" id="cd24029">
    <property type="entry name" value="ASKHA_NBD_HSP70_DnaK_HscA_HscC"/>
    <property type="match status" value="1"/>
</dbReference>
<keyword evidence="4" id="KW-0175">Coiled coil</keyword>
<keyword evidence="3" id="KW-0067">ATP-binding</keyword>
<keyword evidence="6" id="KW-1185">Reference proteome</keyword>
<dbReference type="EMBL" id="FNCQ01000013">
    <property type="protein sequence ID" value="SDG93635.1"/>
    <property type="molecule type" value="Genomic_DNA"/>
</dbReference>
<protein>
    <submittedName>
        <fullName evidence="5">Molecular chaperone DnaK</fullName>
    </submittedName>
</protein>
<dbReference type="GO" id="GO:0140662">
    <property type="term" value="F:ATP-dependent protein folding chaperone"/>
    <property type="evidence" value="ECO:0007669"/>
    <property type="project" value="InterPro"/>
</dbReference>
<dbReference type="GO" id="GO:0005524">
    <property type="term" value="F:ATP binding"/>
    <property type="evidence" value="ECO:0007669"/>
    <property type="project" value="UniProtKB-KW"/>
</dbReference>
<dbReference type="STRING" id="645274.SAMN04487901_11322"/>
<dbReference type="Gene3D" id="3.90.640.10">
    <property type="entry name" value="Actin, Chain A, domain 4"/>
    <property type="match status" value="1"/>
</dbReference>
<reference evidence="6" key="1">
    <citation type="submission" date="2016-10" db="EMBL/GenBank/DDBJ databases">
        <authorList>
            <person name="Varghese N."/>
            <person name="Submissions S."/>
        </authorList>
    </citation>
    <scope>NUCLEOTIDE SEQUENCE [LARGE SCALE GENOMIC DNA]</scope>
    <source>
        <strain evidence="6">BP1-148</strain>
    </source>
</reference>
<keyword evidence="2" id="KW-0547">Nucleotide-binding</keyword>
<dbReference type="Gene3D" id="3.30.420.40">
    <property type="match status" value="2"/>
</dbReference>
<gene>
    <name evidence="5" type="ORF">SAMN04487901_11322</name>
</gene>
<proteinExistence type="inferred from homology"/>
<dbReference type="Proteomes" id="UP000198779">
    <property type="component" value="Unassembled WGS sequence"/>
</dbReference>
<dbReference type="Pfam" id="PF00012">
    <property type="entry name" value="HSP70"/>
    <property type="match status" value="1"/>
</dbReference>
<comment type="similarity">
    <text evidence="1">Belongs to the heat shock protein 70 family.</text>
</comment>
<evidence type="ECO:0000313" key="6">
    <source>
        <dbReference type="Proteomes" id="UP000198779"/>
    </source>
</evidence>
<evidence type="ECO:0000256" key="2">
    <source>
        <dbReference type="ARBA" id="ARBA00022741"/>
    </source>
</evidence>
<name>A0A1G7YB71_9BACT</name>
<sequence>MARVKIDYGIDLGTTNSSICRMEKGEPVVVKTDTLKDTLPSCVSINKKGSIKVGDSAYNTMKSDKRRASKSGKAMDSNTYIEFKRTMGTDTKYHCSNVGRDFTSEELSAEVLKTLKSFVTDEVFRSVVITVPAKFTVGQKTATIEAAKKAGFDHCELLQEPIAASFAYGLSSEQKNGIWMVFDFGGGTFDAALLKVEDGIMQVFDTAGDNYLGGKDLDAAIVENIIIPYLKENYSIDGILGDKEKNTVLRDAMKTYAEDVKNQLSFKNSEDILSNLGDLGEDEDGEEIELDLTVTQQQVFDAMRPVFQKAVDVCKELMKRNNLKGSDLNKLILVGGPTHSPLIRQMLREQITPNVDTSIDPMTAVATGAALYASTRDADVNDSDIEVGTIKLDIGYEATSVEQTEWVSVKLDKTGSESSCPAKVLVELVRGDNAWSSGKTEIDEMGNVIEANLVEGKPNAFSVVCYNEKGDQLSCFPSEITIIQGSKVSSAPLPYNIGIAIWDDHKEKAVFKAATGLEKNKPVPAVGVVNGLSTSKQLRPGLASDLLTVPIYQCEDDPEAGRTAALYEYVADVIVTGEEVESLIPENSPVDITLKVDSSEQMTMDIYFPSTDFTVSKSLDTSKKQSVSEAEKLIPQMLRDAQRDINRLAESGVNTEALQNELNGVMDEDKNSQEKKAVLQHLKEVLRKIEDEDAGSEWNRLEREIREEFERLEKADGELGNDKSHQLTNHLRSQTDQVIRSKNVLMGRELLDQIRTIFFQLTMIYQCMGLIRDCSNNFGRYRWKDASRAQQLVNQGMAIIGNNPTVEQLQPIAAQLVGLMPDDEAGNKGGFLH</sequence>
<dbReference type="AlphaFoldDB" id="A0A1G7YB71"/>
<dbReference type="InterPro" id="IPR018181">
    <property type="entry name" value="Heat_shock_70_CS"/>
</dbReference>
<dbReference type="PANTHER" id="PTHR19375">
    <property type="entry name" value="HEAT SHOCK PROTEIN 70KDA"/>
    <property type="match status" value="1"/>
</dbReference>
<dbReference type="RefSeq" id="WP_091818435.1">
    <property type="nucleotide sequence ID" value="NZ_FNCQ01000013.1"/>
</dbReference>
<evidence type="ECO:0000313" key="5">
    <source>
        <dbReference type="EMBL" id="SDG93635.1"/>
    </source>
</evidence>
<evidence type="ECO:0000256" key="3">
    <source>
        <dbReference type="ARBA" id="ARBA00022840"/>
    </source>
</evidence>